<reference evidence="1" key="1">
    <citation type="submission" date="2021-03" db="EMBL/GenBank/DDBJ databases">
        <title>Draft genome sequence of rust myrtle Austropuccinia psidii MF-1, a brazilian biotype.</title>
        <authorList>
            <person name="Quecine M.C."/>
            <person name="Pachon D.M.R."/>
            <person name="Bonatelli M.L."/>
            <person name="Correr F.H."/>
            <person name="Franceschini L.M."/>
            <person name="Leite T.F."/>
            <person name="Margarido G.R.A."/>
            <person name="Almeida C.A."/>
            <person name="Ferrarezi J.A."/>
            <person name="Labate C.A."/>
        </authorList>
    </citation>
    <scope>NUCLEOTIDE SEQUENCE</scope>
    <source>
        <strain evidence="1">MF-1</strain>
    </source>
</reference>
<dbReference type="AlphaFoldDB" id="A0A9Q3Q136"/>
<dbReference type="EMBL" id="AVOT02110041">
    <property type="protein sequence ID" value="MBW0581449.1"/>
    <property type="molecule type" value="Genomic_DNA"/>
</dbReference>
<evidence type="ECO:0000313" key="2">
    <source>
        <dbReference type="Proteomes" id="UP000765509"/>
    </source>
</evidence>
<gene>
    <name evidence="1" type="ORF">O181_121164</name>
</gene>
<protein>
    <submittedName>
        <fullName evidence="1">Uncharacterized protein</fullName>
    </submittedName>
</protein>
<sequence length="105" mass="12301">MMVPSPGEATHHLEFSPSETHGPLLKLLQDEMEHLYQEKSNILKDIRKEKVCSTLQTKEISDFTKAIKFKDAPLAQLKQRYLQELEEIKQVLQDWSVFLFVLKFV</sequence>
<dbReference type="Proteomes" id="UP000765509">
    <property type="component" value="Unassembled WGS sequence"/>
</dbReference>
<proteinExistence type="predicted"/>
<name>A0A9Q3Q136_9BASI</name>
<comment type="caution">
    <text evidence="1">The sequence shown here is derived from an EMBL/GenBank/DDBJ whole genome shotgun (WGS) entry which is preliminary data.</text>
</comment>
<organism evidence="1 2">
    <name type="scientific">Austropuccinia psidii MF-1</name>
    <dbReference type="NCBI Taxonomy" id="1389203"/>
    <lineage>
        <taxon>Eukaryota</taxon>
        <taxon>Fungi</taxon>
        <taxon>Dikarya</taxon>
        <taxon>Basidiomycota</taxon>
        <taxon>Pucciniomycotina</taxon>
        <taxon>Pucciniomycetes</taxon>
        <taxon>Pucciniales</taxon>
        <taxon>Sphaerophragmiaceae</taxon>
        <taxon>Austropuccinia</taxon>
    </lineage>
</organism>
<keyword evidence="2" id="KW-1185">Reference proteome</keyword>
<evidence type="ECO:0000313" key="1">
    <source>
        <dbReference type="EMBL" id="MBW0581449.1"/>
    </source>
</evidence>
<accession>A0A9Q3Q136</accession>